<dbReference type="EMBL" id="CM010717">
    <property type="protein sequence ID" value="RZC53542.1"/>
    <property type="molecule type" value="Genomic_DNA"/>
</dbReference>
<proteinExistence type="predicted"/>
<protein>
    <submittedName>
        <fullName evidence="1">Uncharacterized protein</fullName>
    </submittedName>
</protein>
<keyword evidence="2" id="KW-1185">Reference proteome</keyword>
<evidence type="ECO:0000313" key="2">
    <source>
        <dbReference type="Proteomes" id="UP000316621"/>
    </source>
</evidence>
<evidence type="ECO:0000313" key="1">
    <source>
        <dbReference type="EMBL" id="RZC53542.1"/>
    </source>
</evidence>
<gene>
    <name evidence="1" type="ORF">C5167_012397</name>
</gene>
<dbReference type="AlphaFoldDB" id="A0A4Y7J0J1"/>
<organism evidence="1 2">
    <name type="scientific">Papaver somniferum</name>
    <name type="common">Opium poppy</name>
    <dbReference type="NCBI Taxonomy" id="3469"/>
    <lineage>
        <taxon>Eukaryota</taxon>
        <taxon>Viridiplantae</taxon>
        <taxon>Streptophyta</taxon>
        <taxon>Embryophyta</taxon>
        <taxon>Tracheophyta</taxon>
        <taxon>Spermatophyta</taxon>
        <taxon>Magnoliopsida</taxon>
        <taxon>Ranunculales</taxon>
        <taxon>Papaveraceae</taxon>
        <taxon>Papaveroideae</taxon>
        <taxon>Papaver</taxon>
    </lineage>
</organism>
<dbReference type="Gramene" id="RZC53542">
    <property type="protein sequence ID" value="RZC53542"/>
    <property type="gene ID" value="C5167_012397"/>
</dbReference>
<sequence length="72" mass="8044">MVKVGIKELKECPICDVALEAIIEFVKLEKGGSFDSSVRFLRFMVSRSEKKRENFIQGSGHSNRDSTTSCSS</sequence>
<name>A0A4Y7J0J1_PAPSO</name>
<dbReference type="Proteomes" id="UP000316621">
    <property type="component" value="Chromosome 3"/>
</dbReference>
<accession>A0A4Y7J0J1</accession>
<reference evidence="1 2" key="1">
    <citation type="journal article" date="2018" name="Science">
        <title>The opium poppy genome and morphinan production.</title>
        <authorList>
            <person name="Guo L."/>
            <person name="Winzer T."/>
            <person name="Yang X."/>
            <person name="Li Y."/>
            <person name="Ning Z."/>
            <person name="He Z."/>
            <person name="Teodor R."/>
            <person name="Lu Y."/>
            <person name="Bowser T.A."/>
            <person name="Graham I.A."/>
            <person name="Ye K."/>
        </authorList>
    </citation>
    <scope>NUCLEOTIDE SEQUENCE [LARGE SCALE GENOMIC DNA]</scope>
    <source>
        <strain evidence="2">cv. HN1</strain>
        <tissue evidence="1">Leaves</tissue>
    </source>
</reference>